<sequence>MGCSDTYCCFCSGPLDNAREAWIDFLKEGITSWPPKDGEWHNPPGYPVPDQPIEEIVTIDEEDGAIWDDWVVVSPLWAEQDWVSPSCTVDSYGVVAVNGDTRWNQERIRFLIIHRICLSFLCRRLAVSPKTVWESCYAPESDYRHYGGGQGLLHCVQYYDMENRNGQFFSYVVGRSLSRADSPDEMWYCYDLESMTDTAWILSRPNILPQPKPLALAPVFEELASGPRLFDVPELLDAVLVEIMSVSSDDIVREERDNAVRDSPSVTAVVRTILSLSLVNRWFYRAIIHDRQGLFVRLASTFGWMLPCTPADWSNWPSELTPLSFSLTQPYDWREYLLTCLRKENPHVRNRWRFHRMTIQFARGRTGKGTFRWSVGKLGVPSDLDEPKPELWELGSEGQVDNKHLT</sequence>
<comment type="caution">
    <text evidence="1">The sequence shown here is derived from an EMBL/GenBank/DDBJ whole genome shotgun (WGS) entry which is preliminary data.</text>
</comment>
<accession>A0A9P7S148</accession>
<dbReference type="AlphaFoldDB" id="A0A9P7S148"/>
<proteinExistence type="predicted"/>
<reference evidence="1" key="1">
    <citation type="journal article" date="2021" name="Genome Biol. Evol.">
        <title>The assembled and annotated genome of the fairy-ring fungus Marasmius oreades.</title>
        <authorList>
            <person name="Hiltunen M."/>
            <person name="Ament-Velasquez S.L."/>
            <person name="Johannesson H."/>
        </authorList>
    </citation>
    <scope>NUCLEOTIDE SEQUENCE</scope>
    <source>
        <strain evidence="1">03SP1</strain>
    </source>
</reference>
<dbReference type="RefSeq" id="XP_043009845.1">
    <property type="nucleotide sequence ID" value="XM_043151765.1"/>
</dbReference>
<evidence type="ECO:0000313" key="1">
    <source>
        <dbReference type="EMBL" id="KAG7093375.1"/>
    </source>
</evidence>
<dbReference type="Proteomes" id="UP001049176">
    <property type="component" value="Chromosome 4"/>
</dbReference>
<name>A0A9P7S148_9AGAR</name>
<keyword evidence="2" id="KW-1185">Reference proteome</keyword>
<gene>
    <name evidence="1" type="ORF">E1B28_007055</name>
</gene>
<organism evidence="1 2">
    <name type="scientific">Marasmius oreades</name>
    <name type="common">fairy-ring Marasmius</name>
    <dbReference type="NCBI Taxonomy" id="181124"/>
    <lineage>
        <taxon>Eukaryota</taxon>
        <taxon>Fungi</taxon>
        <taxon>Dikarya</taxon>
        <taxon>Basidiomycota</taxon>
        <taxon>Agaricomycotina</taxon>
        <taxon>Agaricomycetes</taxon>
        <taxon>Agaricomycetidae</taxon>
        <taxon>Agaricales</taxon>
        <taxon>Marasmiineae</taxon>
        <taxon>Marasmiaceae</taxon>
        <taxon>Marasmius</taxon>
    </lineage>
</organism>
<dbReference type="OrthoDB" id="3243178at2759"/>
<dbReference type="GeneID" id="66076131"/>
<dbReference type="EMBL" id="CM032184">
    <property type="protein sequence ID" value="KAG7093375.1"/>
    <property type="molecule type" value="Genomic_DNA"/>
</dbReference>
<evidence type="ECO:0000313" key="2">
    <source>
        <dbReference type="Proteomes" id="UP001049176"/>
    </source>
</evidence>
<dbReference type="KEGG" id="more:E1B28_007055"/>
<protein>
    <submittedName>
        <fullName evidence="1">Uncharacterized protein</fullName>
    </submittedName>
</protein>